<evidence type="ECO:0000256" key="11">
    <source>
        <dbReference type="ARBA" id="ARBA00023136"/>
    </source>
</evidence>
<dbReference type="EMBL" id="JAOQJL010000001">
    <property type="protein sequence ID" value="MCU6763866.1"/>
    <property type="molecule type" value="Genomic_DNA"/>
</dbReference>
<reference evidence="15 16" key="1">
    <citation type="journal article" date="2021" name="ISME Commun">
        <title>Automated analysis of genomic sequences facilitates high-throughput and comprehensive description of bacteria.</title>
        <authorList>
            <person name="Hitch T.C.A."/>
        </authorList>
    </citation>
    <scope>NUCLEOTIDE SEQUENCE [LARGE SCALE GENOMIC DNA]</scope>
    <source>
        <strain evidence="15 16">Sanger_23</strain>
    </source>
</reference>
<gene>
    <name evidence="15" type="ORF">OCV61_00370</name>
</gene>
<organism evidence="15 16">
    <name type="scientific">Blautia ammoniilytica</name>
    <dbReference type="NCBI Taxonomy" id="2981782"/>
    <lineage>
        <taxon>Bacteria</taxon>
        <taxon>Bacillati</taxon>
        <taxon>Bacillota</taxon>
        <taxon>Clostridia</taxon>
        <taxon>Lachnospirales</taxon>
        <taxon>Lachnospiraceae</taxon>
        <taxon>Blautia</taxon>
    </lineage>
</organism>
<dbReference type="InterPro" id="IPR003660">
    <property type="entry name" value="HAMP_dom"/>
</dbReference>
<comment type="catalytic activity">
    <reaction evidence="1">
        <text>ATP + protein L-histidine = ADP + protein N-phospho-L-histidine.</text>
        <dbReference type="EC" id="2.7.13.3"/>
    </reaction>
</comment>
<feature type="domain" description="HAMP" evidence="14">
    <location>
        <begin position="327"/>
        <end position="380"/>
    </location>
</feature>
<dbReference type="PANTHER" id="PTHR34220">
    <property type="entry name" value="SENSOR HISTIDINE KINASE YPDA"/>
    <property type="match status" value="1"/>
</dbReference>
<evidence type="ECO:0000256" key="12">
    <source>
        <dbReference type="SAM" id="Phobius"/>
    </source>
</evidence>
<dbReference type="Pfam" id="PF06580">
    <property type="entry name" value="His_kinase"/>
    <property type="match status" value="1"/>
</dbReference>
<dbReference type="RefSeq" id="WP_158420059.1">
    <property type="nucleotide sequence ID" value="NZ_JAOQJL010000001.1"/>
</dbReference>
<evidence type="ECO:0000313" key="16">
    <source>
        <dbReference type="Proteomes" id="UP001652409"/>
    </source>
</evidence>
<feature type="domain" description="Histidine kinase" evidence="13">
    <location>
        <begin position="401"/>
        <end position="594"/>
    </location>
</feature>
<keyword evidence="9 12" id="KW-1133">Transmembrane helix</keyword>
<evidence type="ECO:0000259" key="14">
    <source>
        <dbReference type="PROSITE" id="PS50885"/>
    </source>
</evidence>
<dbReference type="Proteomes" id="UP001652409">
    <property type="component" value="Unassembled WGS sequence"/>
</dbReference>
<proteinExistence type="predicted"/>
<evidence type="ECO:0000256" key="9">
    <source>
        <dbReference type="ARBA" id="ARBA00022989"/>
    </source>
</evidence>
<name>A0ABT2TNT2_9FIRM</name>
<keyword evidence="5" id="KW-0597">Phosphoprotein</keyword>
<dbReference type="Pfam" id="PF02518">
    <property type="entry name" value="HATPase_c"/>
    <property type="match status" value="1"/>
</dbReference>
<evidence type="ECO:0000256" key="4">
    <source>
        <dbReference type="ARBA" id="ARBA00022475"/>
    </source>
</evidence>
<dbReference type="Pfam" id="PF02743">
    <property type="entry name" value="dCache_1"/>
    <property type="match status" value="1"/>
</dbReference>
<keyword evidence="10" id="KW-0902">Two-component regulatory system</keyword>
<evidence type="ECO:0000256" key="2">
    <source>
        <dbReference type="ARBA" id="ARBA00004651"/>
    </source>
</evidence>
<evidence type="ECO:0000313" key="15">
    <source>
        <dbReference type="EMBL" id="MCU6763866.1"/>
    </source>
</evidence>
<protein>
    <recommendedName>
        <fullName evidence="3">histidine kinase</fullName>
        <ecNumber evidence="3">2.7.13.3</ecNumber>
    </recommendedName>
</protein>
<evidence type="ECO:0000256" key="8">
    <source>
        <dbReference type="ARBA" id="ARBA00022777"/>
    </source>
</evidence>
<feature type="transmembrane region" description="Helical" evidence="12">
    <location>
        <begin position="20"/>
        <end position="41"/>
    </location>
</feature>
<dbReference type="PANTHER" id="PTHR34220:SF7">
    <property type="entry name" value="SENSOR HISTIDINE KINASE YPDA"/>
    <property type="match status" value="1"/>
</dbReference>
<dbReference type="CDD" id="cd18773">
    <property type="entry name" value="PDC1_HK_sensor"/>
    <property type="match status" value="1"/>
</dbReference>
<dbReference type="Gene3D" id="3.30.450.20">
    <property type="entry name" value="PAS domain"/>
    <property type="match status" value="1"/>
</dbReference>
<dbReference type="Gene3D" id="6.10.340.10">
    <property type="match status" value="1"/>
</dbReference>
<dbReference type="InterPro" id="IPR004358">
    <property type="entry name" value="Sig_transdc_His_kin-like_C"/>
</dbReference>
<accession>A0ABT2TNT2</accession>
<keyword evidence="7 12" id="KW-0812">Transmembrane</keyword>
<dbReference type="InterPro" id="IPR036890">
    <property type="entry name" value="HATPase_C_sf"/>
</dbReference>
<dbReference type="PROSITE" id="PS50885">
    <property type="entry name" value="HAMP"/>
    <property type="match status" value="1"/>
</dbReference>
<dbReference type="InterPro" id="IPR050640">
    <property type="entry name" value="Bact_2-comp_sensor_kinase"/>
</dbReference>
<dbReference type="Pfam" id="PF00672">
    <property type="entry name" value="HAMP"/>
    <property type="match status" value="1"/>
</dbReference>
<dbReference type="CDD" id="cd12912">
    <property type="entry name" value="PDC2_MCP_like"/>
    <property type="match status" value="1"/>
</dbReference>
<dbReference type="SMART" id="SM00387">
    <property type="entry name" value="HATPase_c"/>
    <property type="match status" value="1"/>
</dbReference>
<evidence type="ECO:0000259" key="13">
    <source>
        <dbReference type="PROSITE" id="PS50109"/>
    </source>
</evidence>
<dbReference type="SUPFAM" id="SSF55874">
    <property type="entry name" value="ATPase domain of HSP90 chaperone/DNA topoisomerase II/histidine kinase"/>
    <property type="match status" value="1"/>
</dbReference>
<comment type="subcellular location">
    <subcellularLocation>
        <location evidence="2">Cell membrane</location>
        <topology evidence="2">Multi-pass membrane protein</topology>
    </subcellularLocation>
</comment>
<keyword evidence="11 12" id="KW-0472">Membrane</keyword>
<evidence type="ECO:0000256" key="7">
    <source>
        <dbReference type="ARBA" id="ARBA00022692"/>
    </source>
</evidence>
<dbReference type="EC" id="2.7.13.3" evidence="3"/>
<keyword evidence="6" id="KW-0808">Transferase</keyword>
<evidence type="ECO:0000256" key="5">
    <source>
        <dbReference type="ARBA" id="ARBA00022553"/>
    </source>
</evidence>
<sequence length="606" mass="68967">MREKKKNRDVLRHFKSVRSALFAAISVMVLCAVVIVVAISLRFTRTSVFDNAVVYTRTIVRQTNQNIDSYIDYMDNIATMVSGSRDTQTFLYNKDEETLQVSECRQRLVEQFRTILKSRNDIRNIGLIQKDGNRLFNNGGQQKNAYLDLDTQAWYKNAITSNRSVLTSSHVQHVIRGERPWVITVSRGVRNFTGSGNREGVVFIDLNYSAISELCDQNSIGSKGYVFLLDQDGNVVYHPQQQQLYNELQTENIDLVMNTDKETLMDGSGDNARIYTISRSEKTGWTVVGCTNVAELLKDSKKARSIYVLVAAILVVVALVLSNFIARNITRPLQQLRDSMARVQEGDFGAAEVEVTSRNEVGSLTRSFNVMTSRIQELMKQNIYEQQQKRKSELKALQSQINPHFLYNTLDSIIWMAEGKKNEEVVVMTASLARLLRQSISNEEEQVPIGQEVEYARSYLTIQKMRYKDKLEFQIQVDAQIMGVPIIKLVLQPLIENAIYHGLKYKEGKGLLIVRGYREGENAVLQIKDNGAGMDEHTLSHIFEKHKVNYRSNGVGVYNVQKRLQLYYGMDYGITYSSKQGEGTTASIVIPMNVIPMKQEADHEKI</sequence>
<dbReference type="InterPro" id="IPR033479">
    <property type="entry name" value="dCache_1"/>
</dbReference>
<keyword evidence="8 15" id="KW-0418">Kinase</keyword>
<dbReference type="PROSITE" id="PS50109">
    <property type="entry name" value="HIS_KIN"/>
    <property type="match status" value="1"/>
</dbReference>
<evidence type="ECO:0000256" key="6">
    <source>
        <dbReference type="ARBA" id="ARBA00022679"/>
    </source>
</evidence>
<comment type="caution">
    <text evidence="15">The sequence shown here is derived from an EMBL/GenBank/DDBJ whole genome shotgun (WGS) entry which is preliminary data.</text>
</comment>
<dbReference type="GO" id="GO:0016301">
    <property type="term" value="F:kinase activity"/>
    <property type="evidence" value="ECO:0007669"/>
    <property type="project" value="UniProtKB-KW"/>
</dbReference>
<dbReference type="InterPro" id="IPR010559">
    <property type="entry name" value="Sig_transdc_His_kin_internal"/>
</dbReference>
<dbReference type="SUPFAM" id="SSF158472">
    <property type="entry name" value="HAMP domain-like"/>
    <property type="match status" value="1"/>
</dbReference>
<dbReference type="PRINTS" id="PR00344">
    <property type="entry name" value="BCTRLSENSOR"/>
</dbReference>
<dbReference type="InterPro" id="IPR003594">
    <property type="entry name" value="HATPase_dom"/>
</dbReference>
<feature type="transmembrane region" description="Helical" evidence="12">
    <location>
        <begin position="306"/>
        <end position="326"/>
    </location>
</feature>
<evidence type="ECO:0000256" key="1">
    <source>
        <dbReference type="ARBA" id="ARBA00000085"/>
    </source>
</evidence>
<dbReference type="InterPro" id="IPR005467">
    <property type="entry name" value="His_kinase_dom"/>
</dbReference>
<dbReference type="SMART" id="SM00304">
    <property type="entry name" value="HAMP"/>
    <property type="match status" value="1"/>
</dbReference>
<dbReference type="Gene3D" id="3.30.565.10">
    <property type="entry name" value="Histidine kinase-like ATPase, C-terminal domain"/>
    <property type="match status" value="1"/>
</dbReference>
<keyword evidence="4" id="KW-1003">Cell membrane</keyword>
<keyword evidence="16" id="KW-1185">Reference proteome</keyword>
<evidence type="ECO:0000256" key="3">
    <source>
        <dbReference type="ARBA" id="ARBA00012438"/>
    </source>
</evidence>
<dbReference type="CDD" id="cd06225">
    <property type="entry name" value="HAMP"/>
    <property type="match status" value="1"/>
</dbReference>
<evidence type="ECO:0000256" key="10">
    <source>
        <dbReference type="ARBA" id="ARBA00023012"/>
    </source>
</evidence>